<dbReference type="EMBL" id="ABED02000029">
    <property type="protein sequence ID" value="EDP20469.1"/>
    <property type="molecule type" value="Genomic_DNA"/>
</dbReference>
<comment type="caution">
    <text evidence="1">The sequence shown here is derived from an EMBL/GenBank/DDBJ whole genome shotgun (WGS) entry which is preliminary data.</text>
</comment>
<accession>A8SH62</accession>
<gene>
    <name evidence="1" type="ORF">FAEPRAM212_03265</name>
</gene>
<protein>
    <submittedName>
        <fullName evidence="1">Uncharacterized protein</fullName>
    </submittedName>
</protein>
<reference evidence="1 2" key="2">
    <citation type="submission" date="2007-09" db="EMBL/GenBank/DDBJ databases">
        <authorList>
            <person name="Fulton L."/>
            <person name="Clifton S."/>
            <person name="Fulton B."/>
            <person name="Xu J."/>
            <person name="Minx P."/>
            <person name="Pepin K.H."/>
            <person name="Johnson M."/>
            <person name="Thiruvilangam P."/>
            <person name="Bhonagiri V."/>
            <person name="Nash W.E."/>
            <person name="Mardis E.R."/>
            <person name="Wilson R.K."/>
        </authorList>
    </citation>
    <scope>NUCLEOTIDE SEQUENCE [LARGE SCALE GENOMIC DNA]</scope>
    <source>
        <strain evidence="1 2">M21/2</strain>
    </source>
</reference>
<evidence type="ECO:0000313" key="1">
    <source>
        <dbReference type="EMBL" id="EDP20469.1"/>
    </source>
</evidence>
<organism evidence="1 2">
    <name type="scientific">Faecalibacterium prausnitzii M21/2</name>
    <dbReference type="NCBI Taxonomy" id="411485"/>
    <lineage>
        <taxon>Bacteria</taxon>
        <taxon>Bacillati</taxon>
        <taxon>Bacillota</taxon>
        <taxon>Clostridia</taxon>
        <taxon>Eubacteriales</taxon>
        <taxon>Oscillospiraceae</taxon>
        <taxon>Faecalibacterium</taxon>
    </lineage>
</organism>
<reference evidence="1 2" key="1">
    <citation type="submission" date="2007-09" db="EMBL/GenBank/DDBJ databases">
        <title>Draft genome sequence of Faecalibacterium prausnitzii M21/2.</title>
        <authorList>
            <person name="Sudarsanam P."/>
            <person name="Ley R."/>
            <person name="Guruge J."/>
            <person name="Turnbaugh P.J."/>
            <person name="Mahowald M."/>
            <person name="Liep D."/>
            <person name="Gordon J."/>
        </authorList>
    </citation>
    <scope>NUCLEOTIDE SEQUENCE [LARGE SCALE GENOMIC DNA]</scope>
    <source>
        <strain evidence="1 2">M21/2</strain>
    </source>
</reference>
<name>A8SH62_9FIRM</name>
<dbReference type="HOGENOM" id="CLU_3343899_0_0_9"/>
<sequence>MLTGTTAYDSFFYESMILSKKMKSFSKKCLTILLHLV</sequence>
<proteinExistence type="predicted"/>
<dbReference type="Proteomes" id="UP000005945">
    <property type="component" value="Unassembled WGS sequence"/>
</dbReference>
<dbReference type="AlphaFoldDB" id="A8SH62"/>
<evidence type="ECO:0000313" key="2">
    <source>
        <dbReference type="Proteomes" id="UP000005945"/>
    </source>
</evidence>